<evidence type="ECO:0000313" key="2">
    <source>
        <dbReference type="Proteomes" id="UP001459277"/>
    </source>
</evidence>
<organism evidence="1 2">
    <name type="scientific">Lithocarpus litseifolius</name>
    <dbReference type="NCBI Taxonomy" id="425828"/>
    <lineage>
        <taxon>Eukaryota</taxon>
        <taxon>Viridiplantae</taxon>
        <taxon>Streptophyta</taxon>
        <taxon>Embryophyta</taxon>
        <taxon>Tracheophyta</taxon>
        <taxon>Spermatophyta</taxon>
        <taxon>Magnoliopsida</taxon>
        <taxon>eudicotyledons</taxon>
        <taxon>Gunneridae</taxon>
        <taxon>Pentapetalae</taxon>
        <taxon>rosids</taxon>
        <taxon>fabids</taxon>
        <taxon>Fagales</taxon>
        <taxon>Fagaceae</taxon>
        <taxon>Lithocarpus</taxon>
    </lineage>
</organism>
<name>A0AAW2BDP4_9ROSI</name>
<accession>A0AAW2BDP4</accession>
<evidence type="ECO:0000313" key="1">
    <source>
        <dbReference type="EMBL" id="KAK9983137.1"/>
    </source>
</evidence>
<protein>
    <submittedName>
        <fullName evidence="1">Uncharacterized protein</fullName>
    </submittedName>
</protein>
<dbReference type="Proteomes" id="UP001459277">
    <property type="component" value="Unassembled WGS sequence"/>
</dbReference>
<comment type="caution">
    <text evidence="1">The sequence shown here is derived from an EMBL/GenBank/DDBJ whole genome shotgun (WGS) entry which is preliminary data.</text>
</comment>
<dbReference type="AlphaFoldDB" id="A0AAW2BDP4"/>
<sequence length="62" mass="7295">MASLPSVAVTRTLKLNPDFRKHPTTEKLKHFEFNVLYQTWDDPKSASMYLRGQASHIREIRH</sequence>
<reference evidence="1 2" key="1">
    <citation type="submission" date="2024-01" db="EMBL/GenBank/DDBJ databases">
        <title>A telomere-to-telomere, gap-free genome of sweet tea (Lithocarpus litseifolius).</title>
        <authorList>
            <person name="Zhou J."/>
        </authorList>
    </citation>
    <scope>NUCLEOTIDE SEQUENCE [LARGE SCALE GENOMIC DNA]</scope>
    <source>
        <strain evidence="1">Zhou-2022a</strain>
        <tissue evidence="1">Leaf</tissue>
    </source>
</reference>
<gene>
    <name evidence="1" type="ORF">SO802_032662</name>
</gene>
<keyword evidence="2" id="KW-1185">Reference proteome</keyword>
<dbReference type="EMBL" id="JAZDWU010000012">
    <property type="protein sequence ID" value="KAK9983137.1"/>
    <property type="molecule type" value="Genomic_DNA"/>
</dbReference>
<proteinExistence type="predicted"/>